<gene>
    <name evidence="2" type="ORF">FHT02_003605</name>
</gene>
<dbReference type="RefSeq" id="WP_343056987.1">
    <property type="nucleotide sequence ID" value="NZ_JACIJF010000016.1"/>
</dbReference>
<organism evidence="2 3">
    <name type="scientific">Sphingomonas xinjiangensis</name>
    <dbReference type="NCBI Taxonomy" id="643568"/>
    <lineage>
        <taxon>Bacteria</taxon>
        <taxon>Pseudomonadati</taxon>
        <taxon>Pseudomonadota</taxon>
        <taxon>Alphaproteobacteria</taxon>
        <taxon>Sphingomonadales</taxon>
        <taxon>Sphingomonadaceae</taxon>
        <taxon>Sphingomonas</taxon>
    </lineage>
</organism>
<keyword evidence="3" id="KW-1185">Reference proteome</keyword>
<reference evidence="2 3" key="1">
    <citation type="submission" date="2020-08" db="EMBL/GenBank/DDBJ databases">
        <title>Genomic Encyclopedia of Type Strains, Phase IV (KMG-IV): sequencing the most valuable type-strain genomes for metagenomic binning, comparative biology and taxonomic classification.</title>
        <authorList>
            <person name="Goeker M."/>
        </authorList>
    </citation>
    <scope>NUCLEOTIDE SEQUENCE [LARGE SCALE GENOMIC DNA]</scope>
    <source>
        <strain evidence="2 3">DSM 26736</strain>
    </source>
</reference>
<feature type="signal peptide" evidence="1">
    <location>
        <begin position="1"/>
        <end position="21"/>
    </location>
</feature>
<evidence type="ECO:0000256" key="1">
    <source>
        <dbReference type="SAM" id="SignalP"/>
    </source>
</evidence>
<dbReference type="Proteomes" id="UP000527143">
    <property type="component" value="Unassembled WGS sequence"/>
</dbReference>
<protein>
    <submittedName>
        <fullName evidence="2">Conjugal transfer pilus assembly protein TrbC</fullName>
    </submittedName>
</protein>
<proteinExistence type="predicted"/>
<feature type="chain" id="PRO_5032520610" evidence="1">
    <location>
        <begin position="22"/>
        <end position="247"/>
    </location>
</feature>
<dbReference type="EMBL" id="JACIJF010000016">
    <property type="protein sequence ID" value="MBB5712346.1"/>
    <property type="molecule type" value="Genomic_DNA"/>
</dbReference>
<keyword evidence="1" id="KW-0732">Signal</keyword>
<dbReference type="InterPro" id="IPR014113">
    <property type="entry name" value="T4SS_TrbC_subgr"/>
</dbReference>
<dbReference type="NCBIfam" id="TIGR02742">
    <property type="entry name" value="TrbC_Ftype"/>
    <property type="match status" value="1"/>
</dbReference>
<dbReference type="Pfam" id="PF09673">
    <property type="entry name" value="TrbC_Ftype"/>
    <property type="match status" value="1"/>
</dbReference>
<accession>A0A840YP77</accession>
<evidence type="ECO:0000313" key="3">
    <source>
        <dbReference type="Proteomes" id="UP000527143"/>
    </source>
</evidence>
<name>A0A840YP77_9SPHN</name>
<dbReference type="InterPro" id="IPR019106">
    <property type="entry name" value="T4SS_TrbC"/>
</dbReference>
<comment type="caution">
    <text evidence="2">The sequence shown here is derived from an EMBL/GenBank/DDBJ whole genome shotgun (WGS) entry which is preliminary data.</text>
</comment>
<sequence length="247" mass="26300">MRRFLIVLAALATGAGIQAVAQDMQDLDLEAIKRRSAAMEADAQAFAEHVRNRGEAFREEAVQMRDKLPETLRQVAKADLPTGPDGPIDFNEIIKGAGANGTASRGEAPQLIAFASLSMPPASLRQLIADVTKAGGIVVFRGFPNNSLKEFSARMTQVVGQGDKLSGVGIDPRLFRAFDIKAVPAYVAVSSDFDLCSGFSCKNQLPPFDRMTGNVTTRYALETFSEGRGPGAAVSKIALNNLVKAGS</sequence>
<dbReference type="AlphaFoldDB" id="A0A840YP77"/>
<evidence type="ECO:0000313" key="2">
    <source>
        <dbReference type="EMBL" id="MBB5712346.1"/>
    </source>
</evidence>